<dbReference type="InterPro" id="IPR044713">
    <property type="entry name" value="DNJA1/2-like"/>
</dbReference>
<dbReference type="InterPro" id="IPR036869">
    <property type="entry name" value="J_dom_sf"/>
</dbReference>
<evidence type="ECO:0000256" key="2">
    <source>
        <dbReference type="ARBA" id="ARBA00022737"/>
    </source>
</evidence>
<dbReference type="Gene3D" id="2.60.260.20">
    <property type="entry name" value="Urease metallochaperone UreE, N-terminal domain"/>
    <property type="match status" value="1"/>
</dbReference>
<dbReference type="InterPro" id="IPR018253">
    <property type="entry name" value="DnaJ_domain_CS"/>
</dbReference>
<proteinExistence type="predicted"/>
<feature type="compositionally biased region" description="Basic and acidic residues" evidence="6">
    <location>
        <begin position="366"/>
        <end position="376"/>
    </location>
</feature>
<dbReference type="InterPro" id="IPR002939">
    <property type="entry name" value="DnaJ_C"/>
</dbReference>
<dbReference type="CDD" id="cd06257">
    <property type="entry name" value="DnaJ"/>
    <property type="match status" value="1"/>
</dbReference>
<evidence type="ECO:0000313" key="9">
    <source>
        <dbReference type="EMBL" id="AVL94682.1"/>
    </source>
</evidence>
<dbReference type="InterPro" id="IPR001305">
    <property type="entry name" value="HSP_DnaJ_Cys-rich_dom"/>
</dbReference>
<feature type="zinc finger region" description="CR-type" evidence="5">
    <location>
        <begin position="112"/>
        <end position="196"/>
    </location>
</feature>
<evidence type="ECO:0000313" key="10">
    <source>
        <dbReference type="Proteomes" id="UP000289600"/>
    </source>
</evidence>
<keyword evidence="4 5" id="KW-0862">Zinc</keyword>
<reference evidence="10" key="1">
    <citation type="submission" date="2018-01" db="EMBL/GenBank/DDBJ databases">
        <title>Testimony of 'menage a trois' revealed by the proteome of Megavirus virophage.</title>
        <authorList>
            <person name="Jeudy S."/>
            <person name="Bertaux L."/>
            <person name="Alempic J.-M."/>
            <person name="Lartigue A."/>
            <person name="Legendre M."/>
            <person name="Philippe N."/>
            <person name="Beucher L."/>
            <person name="Biondi E."/>
            <person name="Juul S."/>
            <person name="Turner D."/>
            <person name="Coute Y."/>
            <person name="Claverie J.-M."/>
            <person name="Abergel C."/>
        </authorList>
    </citation>
    <scope>NUCLEOTIDE SEQUENCE [LARGE SCALE GENOMIC DNA]</scope>
</reference>
<keyword evidence="3 5" id="KW-0863">Zinc-finger</keyword>
<keyword evidence="1 5" id="KW-0479">Metal-binding</keyword>
<dbReference type="GO" id="GO:0030544">
    <property type="term" value="F:Hsp70 protein binding"/>
    <property type="evidence" value="ECO:0007669"/>
    <property type="project" value="InterPro"/>
</dbReference>
<evidence type="ECO:0000259" key="8">
    <source>
        <dbReference type="PROSITE" id="PS51188"/>
    </source>
</evidence>
<dbReference type="SUPFAM" id="SSF49493">
    <property type="entry name" value="HSP40/DnaJ peptide-binding domain"/>
    <property type="match status" value="1"/>
</dbReference>
<accession>A0A2P1ELC3</accession>
<dbReference type="Pfam" id="PF00226">
    <property type="entry name" value="DnaJ"/>
    <property type="match status" value="1"/>
</dbReference>
<dbReference type="Gene3D" id="1.10.287.110">
    <property type="entry name" value="DnaJ domain"/>
    <property type="match status" value="1"/>
</dbReference>
<feature type="compositionally biased region" description="Acidic residues" evidence="6">
    <location>
        <begin position="377"/>
        <end position="391"/>
    </location>
</feature>
<dbReference type="EMBL" id="MG807320">
    <property type="protein sequence ID" value="AVL94682.1"/>
    <property type="molecule type" value="Genomic_DNA"/>
</dbReference>
<name>A0A2P1ELC3_9VIRU</name>
<gene>
    <name evidence="9" type="ORF">mc_296</name>
</gene>
<dbReference type="FunFam" id="2.10.230.10:FF:000001">
    <property type="entry name" value="DnaJ subfamily A member 2"/>
    <property type="match status" value="1"/>
</dbReference>
<dbReference type="CDD" id="cd10719">
    <property type="entry name" value="DnaJ_zf"/>
    <property type="match status" value="1"/>
</dbReference>
<organism evidence="9 10">
    <name type="scientific">Moumouvirus australiensis</name>
    <dbReference type="NCBI Taxonomy" id="2109587"/>
    <lineage>
        <taxon>Viruses</taxon>
        <taxon>Varidnaviria</taxon>
        <taxon>Bamfordvirae</taxon>
        <taxon>Nucleocytoviricota</taxon>
        <taxon>Megaviricetes</taxon>
        <taxon>Imitervirales</taxon>
        <taxon>Mimiviridae</taxon>
        <taxon>Megamimivirinae</taxon>
        <taxon>Moumouvirus</taxon>
        <taxon>Moumouvirus australiense</taxon>
    </lineage>
</organism>
<dbReference type="GO" id="GO:0051082">
    <property type="term" value="F:unfolded protein binding"/>
    <property type="evidence" value="ECO:0007669"/>
    <property type="project" value="InterPro"/>
</dbReference>
<evidence type="ECO:0000256" key="5">
    <source>
        <dbReference type="PROSITE-ProRule" id="PRU00546"/>
    </source>
</evidence>
<dbReference type="PROSITE" id="PS51188">
    <property type="entry name" value="ZF_CR"/>
    <property type="match status" value="1"/>
</dbReference>
<evidence type="ECO:0000256" key="6">
    <source>
        <dbReference type="SAM" id="MobiDB-lite"/>
    </source>
</evidence>
<dbReference type="PANTHER" id="PTHR43888">
    <property type="entry name" value="DNAJ-LIKE-2, ISOFORM A-RELATED"/>
    <property type="match status" value="1"/>
</dbReference>
<dbReference type="PRINTS" id="PR00625">
    <property type="entry name" value="JDOMAIN"/>
</dbReference>
<evidence type="ECO:0000256" key="1">
    <source>
        <dbReference type="ARBA" id="ARBA00022723"/>
    </source>
</evidence>
<keyword evidence="10" id="KW-1185">Reference proteome</keyword>
<sequence>MNTELYTELGLSSTASEEEIKKAYKKLAMKYHPDRNKSPDAEEKFKKISHAYSILSDPTKKEIYDKFGEEGLNSGMSDGDMDPMADIFNFHRRATNVKQQKYTISLKDYFTKTTIKVPVSNKKSCSDCENTGYSDRQRRTCKGCNGSGFMMFTINRGAFMQQIQQICNMCSGKKYDVSSSHLFCKVCKGEGTVKEVQEIDVDIPRDIIRDSAVLLPGKGPFVNGKNIDLLIKFDLKLPKGFAMASGGKIIYTMHINYPETICGFRRIIDHPSGKKILIVSEKGYIINPDHIYTIDRMGLNNDIMYLTFIVHYPEKITLLKKKVLNFENLEMSLGSRRYEDVNDDITFDPENIYTLSTLHKVNNNPRSREDFDKVESSDSEEESNNYDDDHDEMNSFGHQATCAQQ</sequence>
<dbReference type="Pfam" id="PF00684">
    <property type="entry name" value="DnaJ_CXXCXGXG"/>
    <property type="match status" value="1"/>
</dbReference>
<feature type="domain" description="J" evidence="7">
    <location>
        <begin position="4"/>
        <end position="68"/>
    </location>
</feature>
<evidence type="ECO:0000259" key="7">
    <source>
        <dbReference type="PROSITE" id="PS50076"/>
    </source>
</evidence>
<dbReference type="SUPFAM" id="SSF57938">
    <property type="entry name" value="DnaJ/Hsp40 cysteine-rich domain"/>
    <property type="match status" value="1"/>
</dbReference>
<feature type="compositionally biased region" description="Polar residues" evidence="6">
    <location>
        <begin position="396"/>
        <end position="405"/>
    </location>
</feature>
<dbReference type="GO" id="GO:0008270">
    <property type="term" value="F:zinc ion binding"/>
    <property type="evidence" value="ECO:0007669"/>
    <property type="project" value="UniProtKB-KW"/>
</dbReference>
<feature type="domain" description="CR-type" evidence="8">
    <location>
        <begin position="112"/>
        <end position="196"/>
    </location>
</feature>
<dbReference type="InterPro" id="IPR036410">
    <property type="entry name" value="HSP_DnaJ_Cys-rich_dom_sf"/>
</dbReference>
<dbReference type="SUPFAM" id="SSF46565">
    <property type="entry name" value="Chaperone J-domain"/>
    <property type="match status" value="1"/>
</dbReference>
<dbReference type="Pfam" id="PF01556">
    <property type="entry name" value="DnaJ_C"/>
    <property type="match status" value="1"/>
</dbReference>
<dbReference type="Proteomes" id="UP000289600">
    <property type="component" value="Segment"/>
</dbReference>
<dbReference type="InterPro" id="IPR001623">
    <property type="entry name" value="DnaJ_domain"/>
</dbReference>
<feature type="region of interest" description="Disordered" evidence="6">
    <location>
        <begin position="364"/>
        <end position="405"/>
    </location>
</feature>
<keyword evidence="2" id="KW-0677">Repeat</keyword>
<dbReference type="PROSITE" id="PS00636">
    <property type="entry name" value="DNAJ_1"/>
    <property type="match status" value="1"/>
</dbReference>
<protein>
    <submittedName>
        <fullName evidence="9">DnaJ-like protein</fullName>
    </submittedName>
</protein>
<dbReference type="Gene3D" id="2.10.230.10">
    <property type="entry name" value="Heat shock protein DnaJ, cysteine-rich domain"/>
    <property type="match status" value="1"/>
</dbReference>
<dbReference type="GO" id="GO:0006457">
    <property type="term" value="P:protein folding"/>
    <property type="evidence" value="ECO:0007669"/>
    <property type="project" value="InterPro"/>
</dbReference>
<evidence type="ECO:0000256" key="3">
    <source>
        <dbReference type="ARBA" id="ARBA00022771"/>
    </source>
</evidence>
<dbReference type="PROSITE" id="PS50076">
    <property type="entry name" value="DNAJ_2"/>
    <property type="match status" value="1"/>
</dbReference>
<dbReference type="SMART" id="SM00271">
    <property type="entry name" value="DnaJ"/>
    <property type="match status" value="1"/>
</dbReference>
<dbReference type="InterPro" id="IPR008971">
    <property type="entry name" value="HSP40/DnaJ_pept-bd"/>
</dbReference>
<evidence type="ECO:0000256" key="4">
    <source>
        <dbReference type="ARBA" id="ARBA00022833"/>
    </source>
</evidence>